<evidence type="ECO:0000256" key="1">
    <source>
        <dbReference type="ARBA" id="ARBA00007664"/>
    </source>
</evidence>
<dbReference type="HOGENOM" id="CLU_006842_7_0_1"/>
<organism evidence="7">
    <name type="scientific">Metarhizium acridum (strain CQMa 102)</name>
    <dbReference type="NCBI Taxonomy" id="655827"/>
    <lineage>
        <taxon>Eukaryota</taxon>
        <taxon>Fungi</taxon>
        <taxon>Dikarya</taxon>
        <taxon>Ascomycota</taxon>
        <taxon>Pezizomycotina</taxon>
        <taxon>Sordariomycetes</taxon>
        <taxon>Hypocreomycetidae</taxon>
        <taxon>Hypocreales</taxon>
        <taxon>Clavicipitaceae</taxon>
        <taxon>Metarhizium</taxon>
    </lineage>
</organism>
<sequence>MKFSMLATILATSGLATASPTPTRRSKKIIGGTNATIDQFPYQASIQRRVHSFDCQFNVHTCGGVIIAPNKILTAAHCVSGDDDGSDRTQFVVRAGSTDWTRGGQLVGVNGITIHPGYKPSGDHGNDLAVLTLKRNLTLGDKVAIADLADAEERMPAAGADVVVAGWGQTQAGKGQPSVLLRSLTTKVVRRWVCEFKFLRYGGIGTKDFCAGDGGEFENTWAGDSGGALFEISTKKVVGIVSFGLDAPKKGYPTVFTSIAGYREYITRAAAV</sequence>
<dbReference type="FunFam" id="2.40.10.10:FF:000068">
    <property type="entry name" value="transmembrane protease serine 2"/>
    <property type="match status" value="1"/>
</dbReference>
<keyword evidence="2" id="KW-1015">Disulfide bond</keyword>
<evidence type="ECO:0000256" key="4">
    <source>
        <dbReference type="SAM" id="SignalP"/>
    </source>
</evidence>
<reference evidence="6 7" key="1">
    <citation type="journal article" date="2011" name="PLoS Genet.">
        <title>Genome sequencing and comparative transcriptomics of the model entomopathogenic fungi Metarhizium anisopliae and M. acridum.</title>
        <authorList>
            <person name="Gao Q."/>
            <person name="Jin K."/>
            <person name="Ying S.H."/>
            <person name="Zhang Y."/>
            <person name="Xiao G."/>
            <person name="Shang Y."/>
            <person name="Duan Z."/>
            <person name="Hu X."/>
            <person name="Xie X.Q."/>
            <person name="Zhou G."/>
            <person name="Peng G."/>
            <person name="Luo Z."/>
            <person name="Huang W."/>
            <person name="Wang B."/>
            <person name="Fang W."/>
            <person name="Wang S."/>
            <person name="Zhong Y."/>
            <person name="Ma L.J."/>
            <person name="St Leger R.J."/>
            <person name="Zhao G.P."/>
            <person name="Pei Y."/>
            <person name="Feng M.G."/>
            <person name="Xia Y."/>
            <person name="Wang C."/>
        </authorList>
    </citation>
    <scope>NUCLEOTIDE SEQUENCE [LARGE SCALE GENOMIC DNA]</scope>
    <source>
        <strain evidence="6 7">CQMa 102</strain>
    </source>
</reference>
<dbReference type="Proteomes" id="UP000002499">
    <property type="component" value="Unassembled WGS sequence"/>
</dbReference>
<dbReference type="PROSITE" id="PS50240">
    <property type="entry name" value="TRYPSIN_DOM"/>
    <property type="match status" value="1"/>
</dbReference>
<dbReference type="SUPFAM" id="SSF50494">
    <property type="entry name" value="Trypsin-like serine proteases"/>
    <property type="match status" value="1"/>
</dbReference>
<dbReference type="Gene3D" id="2.40.10.10">
    <property type="entry name" value="Trypsin-like serine proteases"/>
    <property type="match status" value="1"/>
</dbReference>
<keyword evidence="3" id="KW-0378">Hydrolase</keyword>
<dbReference type="PANTHER" id="PTHR24276:SF91">
    <property type="entry name" value="AT26814P-RELATED"/>
    <property type="match status" value="1"/>
</dbReference>
<dbReference type="InterPro" id="IPR018114">
    <property type="entry name" value="TRYPSIN_HIS"/>
</dbReference>
<dbReference type="SMART" id="SM00020">
    <property type="entry name" value="Tryp_SPc"/>
    <property type="match status" value="1"/>
</dbReference>
<evidence type="ECO:0000256" key="3">
    <source>
        <dbReference type="RuleBase" id="RU363034"/>
    </source>
</evidence>
<feature type="signal peptide" evidence="4">
    <location>
        <begin position="1"/>
        <end position="18"/>
    </location>
</feature>
<accession>E9DRY1</accession>
<dbReference type="InterPro" id="IPR033116">
    <property type="entry name" value="TRYPSIN_SER"/>
</dbReference>
<dbReference type="InterPro" id="IPR001254">
    <property type="entry name" value="Trypsin_dom"/>
</dbReference>
<dbReference type="OrthoDB" id="6380398at2759"/>
<dbReference type="PANTHER" id="PTHR24276">
    <property type="entry name" value="POLYSERASE-RELATED"/>
    <property type="match status" value="1"/>
</dbReference>
<keyword evidence="4" id="KW-0732">Signal</keyword>
<gene>
    <name evidence="6" type="ORF">MAC_00054</name>
</gene>
<evidence type="ECO:0000313" key="7">
    <source>
        <dbReference type="Proteomes" id="UP000002499"/>
    </source>
</evidence>
<evidence type="ECO:0000313" key="6">
    <source>
        <dbReference type="EMBL" id="EFY93563.1"/>
    </source>
</evidence>
<keyword evidence="3" id="KW-0645">Protease</keyword>
<dbReference type="CDD" id="cd00190">
    <property type="entry name" value="Tryp_SPc"/>
    <property type="match status" value="1"/>
</dbReference>
<feature type="chain" id="PRO_5003238103" evidence="4">
    <location>
        <begin position="19"/>
        <end position="272"/>
    </location>
</feature>
<dbReference type="InParanoid" id="E9DRY1"/>
<dbReference type="InterPro" id="IPR001314">
    <property type="entry name" value="Peptidase_S1A"/>
</dbReference>
<keyword evidence="3" id="KW-0720">Serine protease</keyword>
<feature type="domain" description="Peptidase S1" evidence="5">
    <location>
        <begin position="29"/>
        <end position="271"/>
    </location>
</feature>
<proteinExistence type="inferred from homology"/>
<comment type="similarity">
    <text evidence="1">Belongs to the peptidase S1 family.</text>
</comment>
<dbReference type="eggNOG" id="KOG3627">
    <property type="taxonomic scope" value="Eukaryota"/>
</dbReference>
<dbReference type="EMBL" id="GL698470">
    <property type="protein sequence ID" value="EFY93563.1"/>
    <property type="molecule type" value="Genomic_DNA"/>
</dbReference>
<dbReference type="AlphaFoldDB" id="E9DRY1"/>
<dbReference type="GeneID" id="19244365"/>
<dbReference type="InterPro" id="IPR009003">
    <property type="entry name" value="Peptidase_S1_PA"/>
</dbReference>
<dbReference type="KEGG" id="maw:19244365"/>
<protein>
    <submittedName>
        <fullName evidence="6">Trypsin delta/gamma</fullName>
    </submittedName>
</protein>
<dbReference type="GO" id="GO:0006508">
    <property type="term" value="P:proteolysis"/>
    <property type="evidence" value="ECO:0007669"/>
    <property type="project" value="UniProtKB-KW"/>
</dbReference>
<keyword evidence="7" id="KW-1185">Reference proteome</keyword>
<dbReference type="STRING" id="655827.E9DRY1"/>
<dbReference type="InterPro" id="IPR050430">
    <property type="entry name" value="Peptidase_S1"/>
</dbReference>
<dbReference type="PROSITE" id="PS00134">
    <property type="entry name" value="TRYPSIN_HIS"/>
    <property type="match status" value="1"/>
</dbReference>
<dbReference type="RefSeq" id="XP_007806394.1">
    <property type="nucleotide sequence ID" value="XM_007808203.1"/>
</dbReference>
<name>E9DRY1_METAQ</name>
<evidence type="ECO:0000256" key="2">
    <source>
        <dbReference type="ARBA" id="ARBA00023157"/>
    </source>
</evidence>
<dbReference type="PRINTS" id="PR00722">
    <property type="entry name" value="CHYMOTRYPSIN"/>
</dbReference>
<dbReference type="OMA" id="GPYDDIQ"/>
<dbReference type="Pfam" id="PF00089">
    <property type="entry name" value="Trypsin"/>
    <property type="match status" value="1"/>
</dbReference>
<dbReference type="InterPro" id="IPR043504">
    <property type="entry name" value="Peptidase_S1_PA_chymotrypsin"/>
</dbReference>
<evidence type="ECO:0000259" key="5">
    <source>
        <dbReference type="PROSITE" id="PS50240"/>
    </source>
</evidence>
<dbReference type="GO" id="GO:0004252">
    <property type="term" value="F:serine-type endopeptidase activity"/>
    <property type="evidence" value="ECO:0007669"/>
    <property type="project" value="InterPro"/>
</dbReference>
<dbReference type="PROSITE" id="PS00135">
    <property type="entry name" value="TRYPSIN_SER"/>
    <property type="match status" value="1"/>
</dbReference>